<proteinExistence type="inferred from homology"/>
<organism evidence="7 8">
    <name type="scientific">Amphibalanus amphitrite</name>
    <name type="common">Striped barnacle</name>
    <name type="synonym">Balanus amphitrite</name>
    <dbReference type="NCBI Taxonomy" id="1232801"/>
    <lineage>
        <taxon>Eukaryota</taxon>
        <taxon>Metazoa</taxon>
        <taxon>Ecdysozoa</taxon>
        <taxon>Arthropoda</taxon>
        <taxon>Crustacea</taxon>
        <taxon>Multicrustacea</taxon>
        <taxon>Cirripedia</taxon>
        <taxon>Thoracica</taxon>
        <taxon>Thoracicalcarea</taxon>
        <taxon>Balanomorpha</taxon>
        <taxon>Balanoidea</taxon>
        <taxon>Balanidae</taxon>
        <taxon>Amphibalaninae</taxon>
        <taxon>Amphibalanus</taxon>
    </lineage>
</organism>
<evidence type="ECO:0000313" key="7">
    <source>
        <dbReference type="EMBL" id="KAF0299226.1"/>
    </source>
</evidence>
<dbReference type="PANTHER" id="PTHR46383">
    <property type="entry name" value="ASPARTATE AMINOTRANSFERASE"/>
    <property type="match status" value="1"/>
</dbReference>
<reference evidence="7 8" key="1">
    <citation type="submission" date="2019-07" db="EMBL/GenBank/DDBJ databases">
        <title>Draft genome assembly of a fouling barnacle, Amphibalanus amphitrite (Darwin, 1854): The first reference genome for Thecostraca.</title>
        <authorList>
            <person name="Kim W."/>
        </authorList>
    </citation>
    <scope>NUCLEOTIDE SEQUENCE [LARGE SCALE GENOMIC DNA]</scope>
    <source>
        <strain evidence="7">SNU_AA5</strain>
        <tissue evidence="7">Soma without cirri and trophi</tissue>
    </source>
</reference>
<comment type="similarity">
    <text evidence="2">Belongs to the class-I pyridoxal-phosphate-dependent aminotransferase family.</text>
</comment>
<dbReference type="InterPro" id="IPR004839">
    <property type="entry name" value="Aminotransferase_I/II_large"/>
</dbReference>
<gene>
    <name evidence="7" type="ORF">FJT64_003514</name>
</gene>
<evidence type="ECO:0000256" key="2">
    <source>
        <dbReference type="ARBA" id="ARBA00007441"/>
    </source>
</evidence>
<dbReference type="SUPFAM" id="SSF53383">
    <property type="entry name" value="PLP-dependent transferases"/>
    <property type="match status" value="1"/>
</dbReference>
<comment type="cofactor">
    <cofactor evidence="1">
        <name>pyridoxal 5'-phosphate</name>
        <dbReference type="ChEBI" id="CHEBI:597326"/>
    </cofactor>
</comment>
<dbReference type="Proteomes" id="UP000440578">
    <property type="component" value="Unassembled WGS sequence"/>
</dbReference>
<dbReference type="PROSITE" id="PS00105">
    <property type="entry name" value="AA_TRANSFER_CLASS_1"/>
    <property type="match status" value="1"/>
</dbReference>
<keyword evidence="8" id="KW-1185">Reference proteome</keyword>
<dbReference type="GO" id="GO:0030170">
    <property type="term" value="F:pyridoxal phosphate binding"/>
    <property type="evidence" value="ECO:0007669"/>
    <property type="project" value="InterPro"/>
</dbReference>
<dbReference type="InterPro" id="IPR015422">
    <property type="entry name" value="PyrdxlP-dep_Trfase_small"/>
</dbReference>
<evidence type="ECO:0000313" key="8">
    <source>
        <dbReference type="Proteomes" id="UP000440578"/>
    </source>
</evidence>
<evidence type="ECO:0000256" key="5">
    <source>
        <dbReference type="ARBA" id="ARBA00022898"/>
    </source>
</evidence>
<name>A0A6A4VWM9_AMPAM</name>
<dbReference type="OrthoDB" id="6354463at2759"/>
<sequence>MAISVSNPMLKVYPEGTILTSGFSKWLSAGGWRMGYAHYPAALAPLLSAVRSAASNTYSCAPAPQQRALAAALQPKHAHQLDTYIGTCCRLLRAVADYCASVQALLPYQAQMGVVAAARLHGQLHAVGVKGYPSQGAFYFMPDFEVCRGALAARGITTGDQMVGAILQEADVADNA</sequence>
<keyword evidence="3" id="KW-0032">Aminotransferase</keyword>
<feature type="domain" description="Aminotransferase class I/classII large" evidence="6">
    <location>
        <begin position="10"/>
        <end position="82"/>
    </location>
</feature>
<dbReference type="Pfam" id="PF00155">
    <property type="entry name" value="Aminotran_1_2"/>
    <property type="match status" value="1"/>
</dbReference>
<evidence type="ECO:0000256" key="3">
    <source>
        <dbReference type="ARBA" id="ARBA00022576"/>
    </source>
</evidence>
<dbReference type="GO" id="GO:0008483">
    <property type="term" value="F:transaminase activity"/>
    <property type="evidence" value="ECO:0007669"/>
    <property type="project" value="UniProtKB-KW"/>
</dbReference>
<dbReference type="InterPro" id="IPR015421">
    <property type="entry name" value="PyrdxlP-dep_Trfase_major"/>
</dbReference>
<dbReference type="PANTHER" id="PTHR46383:SF1">
    <property type="entry name" value="ASPARTATE AMINOTRANSFERASE"/>
    <property type="match status" value="1"/>
</dbReference>
<evidence type="ECO:0000256" key="4">
    <source>
        <dbReference type="ARBA" id="ARBA00022679"/>
    </source>
</evidence>
<dbReference type="InterPro" id="IPR015424">
    <property type="entry name" value="PyrdxlP-dep_Trfase"/>
</dbReference>
<keyword evidence="5" id="KW-0663">Pyridoxal phosphate</keyword>
<dbReference type="GO" id="GO:0006520">
    <property type="term" value="P:amino acid metabolic process"/>
    <property type="evidence" value="ECO:0007669"/>
    <property type="project" value="InterPro"/>
</dbReference>
<evidence type="ECO:0000256" key="1">
    <source>
        <dbReference type="ARBA" id="ARBA00001933"/>
    </source>
</evidence>
<accession>A0A6A4VWM9</accession>
<dbReference type="EMBL" id="VIIS01001381">
    <property type="protein sequence ID" value="KAF0299226.1"/>
    <property type="molecule type" value="Genomic_DNA"/>
</dbReference>
<dbReference type="InterPro" id="IPR004838">
    <property type="entry name" value="NHTrfase_class1_PyrdxlP-BS"/>
</dbReference>
<protein>
    <recommendedName>
        <fullName evidence="6">Aminotransferase class I/classII large domain-containing protein</fullName>
    </recommendedName>
</protein>
<dbReference type="InterPro" id="IPR050596">
    <property type="entry name" value="AspAT/PAT-like"/>
</dbReference>
<dbReference type="Gene3D" id="3.90.1150.10">
    <property type="entry name" value="Aspartate Aminotransferase, domain 1"/>
    <property type="match status" value="1"/>
</dbReference>
<comment type="caution">
    <text evidence="7">The sequence shown here is derived from an EMBL/GenBank/DDBJ whole genome shotgun (WGS) entry which is preliminary data.</text>
</comment>
<dbReference type="Gene3D" id="3.40.640.10">
    <property type="entry name" value="Type I PLP-dependent aspartate aminotransferase-like (Major domain)"/>
    <property type="match status" value="1"/>
</dbReference>
<dbReference type="AlphaFoldDB" id="A0A6A4VWM9"/>
<keyword evidence="4" id="KW-0808">Transferase</keyword>
<evidence type="ECO:0000259" key="6">
    <source>
        <dbReference type="Pfam" id="PF00155"/>
    </source>
</evidence>